<dbReference type="AlphaFoldDB" id="U2S331"/>
<reference evidence="2 3" key="1">
    <citation type="submission" date="2013-08" db="EMBL/GenBank/DDBJ databases">
        <authorList>
            <person name="Weinstock G."/>
            <person name="Sodergren E."/>
            <person name="Wylie T."/>
            <person name="Fulton L."/>
            <person name="Fulton R."/>
            <person name="Fronick C."/>
            <person name="O'Laughlin M."/>
            <person name="Godfrey J."/>
            <person name="Miner T."/>
            <person name="Herter B."/>
            <person name="Appelbaum E."/>
            <person name="Cordes M."/>
            <person name="Lek S."/>
            <person name="Wollam A."/>
            <person name="Pepin K.H."/>
            <person name="Palsikar V.B."/>
            <person name="Mitreva M."/>
            <person name="Wilson R.K."/>
        </authorList>
    </citation>
    <scope>NUCLEOTIDE SEQUENCE [LARGE SCALE GENOMIC DNA]</scope>
    <source>
        <strain evidence="2 3">ATCC 700627</strain>
    </source>
</reference>
<comment type="caution">
    <text evidence="2">The sequence shown here is derived from an EMBL/GenBank/DDBJ whole genome shotgun (WGS) entry which is preliminary data.</text>
</comment>
<gene>
    <name evidence="2" type="ORF">HMPREF1983_01174</name>
</gene>
<evidence type="ECO:0000313" key="2">
    <source>
        <dbReference type="EMBL" id="ERK57207.1"/>
    </source>
</evidence>
<dbReference type="Pfam" id="PF14207">
    <property type="entry name" value="DpnD-PcfM"/>
    <property type="match status" value="1"/>
</dbReference>
<evidence type="ECO:0000259" key="1">
    <source>
        <dbReference type="Pfam" id="PF14207"/>
    </source>
</evidence>
<protein>
    <recommendedName>
        <fullName evidence="1">DpnD/PcfM-like C-terminal domain-containing protein</fullName>
    </recommendedName>
</protein>
<keyword evidence="3" id="KW-1185">Reference proteome</keyword>
<name>U2S331_9BACL</name>
<dbReference type="InterPro" id="IPR025575">
    <property type="entry name" value="DpnD/PcfM_C"/>
</dbReference>
<dbReference type="HOGENOM" id="CLU_3270614_0_0_9"/>
<dbReference type="EMBL" id="AWVP01000072">
    <property type="protein sequence ID" value="ERK57207.1"/>
    <property type="molecule type" value="Genomic_DNA"/>
</dbReference>
<sequence>MIADNMDEALELVKKQYKNENIVLESEDYIYTEFIVNNMEC</sequence>
<feature type="domain" description="DpnD/PcfM-like C-terminal" evidence="1">
    <location>
        <begin position="3"/>
        <end position="29"/>
    </location>
</feature>
<proteinExistence type="predicted"/>
<dbReference type="PATRIC" id="fig|1321820.3.peg.1138"/>
<evidence type="ECO:0000313" key="3">
    <source>
        <dbReference type="Proteomes" id="UP000016637"/>
    </source>
</evidence>
<accession>U2S331</accession>
<dbReference type="Proteomes" id="UP000016637">
    <property type="component" value="Unassembled WGS sequence"/>
</dbReference>
<organism evidence="2 3">
    <name type="scientific">Gemella bergeri ATCC 700627</name>
    <dbReference type="NCBI Taxonomy" id="1321820"/>
    <lineage>
        <taxon>Bacteria</taxon>
        <taxon>Bacillati</taxon>
        <taxon>Bacillota</taxon>
        <taxon>Bacilli</taxon>
        <taxon>Bacillales</taxon>
        <taxon>Gemellaceae</taxon>
        <taxon>Gemella</taxon>
    </lineage>
</organism>